<evidence type="ECO:0000256" key="1">
    <source>
        <dbReference type="ARBA" id="ARBA00001964"/>
    </source>
</evidence>
<keyword evidence="6" id="KW-0808">Transferase</keyword>
<dbReference type="InterPro" id="IPR029035">
    <property type="entry name" value="DHS-like_NAD/FAD-binding_dom"/>
</dbReference>
<dbReference type="InterPro" id="IPR029061">
    <property type="entry name" value="THDP-binding"/>
</dbReference>
<dbReference type="GO" id="GO:0050660">
    <property type="term" value="F:flavin adenine dinucleotide binding"/>
    <property type="evidence" value="ECO:0007669"/>
    <property type="project" value="TreeGrafter"/>
</dbReference>
<evidence type="ECO:0000259" key="4">
    <source>
        <dbReference type="Pfam" id="PF00205"/>
    </source>
</evidence>
<comment type="cofactor">
    <cofactor evidence="1">
        <name>thiamine diphosphate</name>
        <dbReference type="ChEBI" id="CHEBI:58937"/>
    </cofactor>
</comment>
<evidence type="ECO:0000259" key="5">
    <source>
        <dbReference type="Pfam" id="PF02775"/>
    </source>
</evidence>
<dbReference type="GO" id="GO:0005948">
    <property type="term" value="C:acetolactate synthase complex"/>
    <property type="evidence" value="ECO:0007669"/>
    <property type="project" value="TreeGrafter"/>
</dbReference>
<protein>
    <submittedName>
        <fullName evidence="6">Acetolactate synthase large subunit</fullName>
        <ecNumber evidence="6">2.2.1.6</ecNumber>
    </submittedName>
</protein>
<sequence length="345" mass="37386">MLKTPVGTTLMGVGVFPSTHPNFTGMIGMHGTRATNVAVSQSDLFIALGSRFNDRVTGDTQKFCRSANIVQIDIDAAEINKNVKTAHHVLGDVKTVLRRLLELLEAEPADTTAREAWLSSIQALKLPARTLRHAGFSPKALLNEAYRLAPKDTIVVTDVGQHQMWAARYYEYNTPGTFISSGGFGTMGYGAGASMGASLAKPGSKVVLITGDGSFRMNCNELATMEHYGIPVIILVFNNGVLGMVRQWQTVFYSKRYSQTNLDRGPDFAKLAEAYGISGVTVCSVEQFDEAFTQALASGKPAVIDCQIGCDETITPMVAPGKPITEFVLHEPDHEYTDERNGKGD</sequence>
<dbReference type="PROSITE" id="PS00187">
    <property type="entry name" value="TPP_ENZYMES"/>
    <property type="match status" value="1"/>
</dbReference>
<dbReference type="Pfam" id="PF02775">
    <property type="entry name" value="TPP_enzyme_C"/>
    <property type="match status" value="1"/>
</dbReference>
<dbReference type="GO" id="GO:0030976">
    <property type="term" value="F:thiamine pyrophosphate binding"/>
    <property type="evidence" value="ECO:0007669"/>
    <property type="project" value="InterPro"/>
</dbReference>
<dbReference type="SUPFAM" id="SSF52467">
    <property type="entry name" value="DHS-like NAD/FAD-binding domain"/>
    <property type="match status" value="1"/>
</dbReference>
<dbReference type="InterPro" id="IPR045229">
    <property type="entry name" value="TPP_enz"/>
</dbReference>
<proteinExistence type="inferred from homology"/>
<evidence type="ECO:0000313" key="6">
    <source>
        <dbReference type="EMBL" id="MPM38891.1"/>
    </source>
</evidence>
<dbReference type="InterPro" id="IPR039368">
    <property type="entry name" value="AHAS_TPP"/>
</dbReference>
<dbReference type="SUPFAM" id="SSF52518">
    <property type="entry name" value="Thiamin diphosphate-binding fold (THDP-binding)"/>
    <property type="match status" value="1"/>
</dbReference>
<dbReference type="InterPro" id="IPR011766">
    <property type="entry name" value="TPP_enzyme_TPP-bd"/>
</dbReference>
<organism evidence="6">
    <name type="scientific">bioreactor metagenome</name>
    <dbReference type="NCBI Taxonomy" id="1076179"/>
    <lineage>
        <taxon>unclassified sequences</taxon>
        <taxon>metagenomes</taxon>
        <taxon>ecological metagenomes</taxon>
    </lineage>
</organism>
<dbReference type="PANTHER" id="PTHR18968">
    <property type="entry name" value="THIAMINE PYROPHOSPHATE ENZYMES"/>
    <property type="match status" value="1"/>
</dbReference>
<dbReference type="GO" id="GO:0009099">
    <property type="term" value="P:L-valine biosynthetic process"/>
    <property type="evidence" value="ECO:0007669"/>
    <property type="project" value="TreeGrafter"/>
</dbReference>
<dbReference type="EC" id="2.2.1.6" evidence="6"/>
<keyword evidence="3" id="KW-0786">Thiamine pyrophosphate</keyword>
<dbReference type="Gene3D" id="3.40.50.970">
    <property type="match status" value="1"/>
</dbReference>
<dbReference type="EMBL" id="VSSQ01008447">
    <property type="protein sequence ID" value="MPM38891.1"/>
    <property type="molecule type" value="Genomic_DNA"/>
</dbReference>
<dbReference type="Gene3D" id="3.40.50.1220">
    <property type="entry name" value="TPP-binding domain"/>
    <property type="match status" value="1"/>
</dbReference>
<feature type="domain" description="Thiamine pyrophosphate enzyme TPP-binding" evidence="5">
    <location>
        <begin position="158"/>
        <end position="306"/>
    </location>
</feature>
<name>A0A644ZG75_9ZZZZ</name>
<dbReference type="InterPro" id="IPR012000">
    <property type="entry name" value="Thiamin_PyroP_enz_cen_dom"/>
</dbReference>
<evidence type="ECO:0000256" key="2">
    <source>
        <dbReference type="ARBA" id="ARBA00007812"/>
    </source>
</evidence>
<reference evidence="6" key="1">
    <citation type="submission" date="2019-08" db="EMBL/GenBank/DDBJ databases">
        <authorList>
            <person name="Kucharzyk K."/>
            <person name="Murdoch R.W."/>
            <person name="Higgins S."/>
            <person name="Loffler F."/>
        </authorList>
    </citation>
    <scope>NUCLEOTIDE SEQUENCE</scope>
</reference>
<dbReference type="InterPro" id="IPR000399">
    <property type="entry name" value="TPP-bd_CS"/>
</dbReference>
<feature type="domain" description="Thiamine pyrophosphate enzyme central" evidence="4">
    <location>
        <begin position="2"/>
        <end position="100"/>
    </location>
</feature>
<dbReference type="GO" id="GO:0003984">
    <property type="term" value="F:acetolactate synthase activity"/>
    <property type="evidence" value="ECO:0007669"/>
    <property type="project" value="UniProtKB-EC"/>
</dbReference>
<dbReference type="GO" id="GO:0000287">
    <property type="term" value="F:magnesium ion binding"/>
    <property type="evidence" value="ECO:0007669"/>
    <property type="project" value="InterPro"/>
</dbReference>
<accession>A0A644ZG75</accession>
<comment type="similarity">
    <text evidence="2">Belongs to the TPP enzyme family.</text>
</comment>
<evidence type="ECO:0000256" key="3">
    <source>
        <dbReference type="ARBA" id="ARBA00023052"/>
    </source>
</evidence>
<dbReference type="Pfam" id="PF00205">
    <property type="entry name" value="TPP_enzyme_M"/>
    <property type="match status" value="1"/>
</dbReference>
<dbReference type="PANTHER" id="PTHR18968:SF13">
    <property type="entry name" value="ACETOLACTATE SYNTHASE CATALYTIC SUBUNIT, MITOCHONDRIAL"/>
    <property type="match status" value="1"/>
</dbReference>
<comment type="caution">
    <text evidence="6">The sequence shown here is derived from an EMBL/GenBank/DDBJ whole genome shotgun (WGS) entry which is preliminary data.</text>
</comment>
<gene>
    <name evidence="6" type="primary">ilvB_16</name>
    <name evidence="6" type="ORF">SDC9_85522</name>
</gene>
<dbReference type="CDD" id="cd02015">
    <property type="entry name" value="TPP_AHAS"/>
    <property type="match status" value="1"/>
</dbReference>
<dbReference type="GO" id="GO:0009097">
    <property type="term" value="P:isoleucine biosynthetic process"/>
    <property type="evidence" value="ECO:0007669"/>
    <property type="project" value="TreeGrafter"/>
</dbReference>
<dbReference type="AlphaFoldDB" id="A0A644ZG75"/>